<name>A0ACB8SR11_9AGAM</name>
<reference evidence="1" key="1">
    <citation type="submission" date="2021-03" db="EMBL/GenBank/DDBJ databases">
        <authorList>
            <consortium name="DOE Joint Genome Institute"/>
            <person name="Ahrendt S."/>
            <person name="Looney B.P."/>
            <person name="Miyauchi S."/>
            <person name="Morin E."/>
            <person name="Drula E."/>
            <person name="Courty P.E."/>
            <person name="Chicoki N."/>
            <person name="Fauchery L."/>
            <person name="Kohler A."/>
            <person name="Kuo A."/>
            <person name="Labutti K."/>
            <person name="Pangilinan J."/>
            <person name="Lipzen A."/>
            <person name="Riley R."/>
            <person name="Andreopoulos W."/>
            <person name="He G."/>
            <person name="Johnson J."/>
            <person name="Barry K.W."/>
            <person name="Grigoriev I.V."/>
            <person name="Nagy L."/>
            <person name="Hibbett D."/>
            <person name="Henrissat B."/>
            <person name="Matheny P.B."/>
            <person name="Labbe J."/>
            <person name="Martin F."/>
        </authorList>
    </citation>
    <scope>NUCLEOTIDE SEQUENCE</scope>
    <source>
        <strain evidence="1">HHB10654</strain>
    </source>
</reference>
<organism evidence="1 2">
    <name type="scientific">Artomyces pyxidatus</name>
    <dbReference type="NCBI Taxonomy" id="48021"/>
    <lineage>
        <taxon>Eukaryota</taxon>
        <taxon>Fungi</taxon>
        <taxon>Dikarya</taxon>
        <taxon>Basidiomycota</taxon>
        <taxon>Agaricomycotina</taxon>
        <taxon>Agaricomycetes</taxon>
        <taxon>Russulales</taxon>
        <taxon>Auriscalpiaceae</taxon>
        <taxon>Artomyces</taxon>
    </lineage>
</organism>
<reference evidence="1" key="2">
    <citation type="journal article" date="2022" name="New Phytol.">
        <title>Evolutionary transition to the ectomycorrhizal habit in the genomes of a hyperdiverse lineage of mushroom-forming fungi.</title>
        <authorList>
            <person name="Looney B."/>
            <person name="Miyauchi S."/>
            <person name="Morin E."/>
            <person name="Drula E."/>
            <person name="Courty P.E."/>
            <person name="Kohler A."/>
            <person name="Kuo A."/>
            <person name="LaButti K."/>
            <person name="Pangilinan J."/>
            <person name="Lipzen A."/>
            <person name="Riley R."/>
            <person name="Andreopoulos W."/>
            <person name="He G."/>
            <person name="Johnson J."/>
            <person name="Nolan M."/>
            <person name="Tritt A."/>
            <person name="Barry K.W."/>
            <person name="Grigoriev I.V."/>
            <person name="Nagy L.G."/>
            <person name="Hibbett D."/>
            <person name="Henrissat B."/>
            <person name="Matheny P.B."/>
            <person name="Labbe J."/>
            <person name="Martin F.M."/>
        </authorList>
    </citation>
    <scope>NUCLEOTIDE SEQUENCE</scope>
    <source>
        <strain evidence="1">HHB10654</strain>
    </source>
</reference>
<accession>A0ACB8SR11</accession>
<proteinExistence type="predicted"/>
<evidence type="ECO:0000313" key="2">
    <source>
        <dbReference type="Proteomes" id="UP000814140"/>
    </source>
</evidence>
<keyword evidence="2" id="KW-1185">Reference proteome</keyword>
<dbReference type="EMBL" id="MU277233">
    <property type="protein sequence ID" value="KAI0058637.1"/>
    <property type="molecule type" value="Genomic_DNA"/>
</dbReference>
<comment type="caution">
    <text evidence="1">The sequence shown here is derived from an EMBL/GenBank/DDBJ whole genome shotgun (WGS) entry which is preliminary data.</text>
</comment>
<gene>
    <name evidence="1" type="ORF">BV25DRAFT_1215667</name>
</gene>
<dbReference type="Proteomes" id="UP000814140">
    <property type="component" value="Unassembled WGS sequence"/>
</dbReference>
<sequence length="242" mass="26895">MGVTEIGEHSKVTVTHVMSPLSVRARISHPSGSLRPLPRFRKSSRQRHPRRISHTVMLPHNSFASPAANVLCAHDPPSTRPRLDLYADPVLSRALATSHHEISSTTLLPIRPPWARVYICLHCGDVLDGLTSPIHTVVDRRSSQTELKRMPEACPRSTISRSCGRSALHALHTHRRRQVGLMQTARSREAGSAGWYRLSWIAIEAVQPLCIRSVHVVVRSMDPSSVPHWDPCGVLSYPILGL</sequence>
<evidence type="ECO:0000313" key="1">
    <source>
        <dbReference type="EMBL" id="KAI0058637.1"/>
    </source>
</evidence>
<protein>
    <submittedName>
        <fullName evidence="1">Uncharacterized protein</fullName>
    </submittedName>
</protein>